<name>A0A8J8NKR7_HALGN</name>
<feature type="domain" description="Deltex C-terminal" evidence="6">
    <location>
        <begin position="146"/>
        <end position="271"/>
    </location>
</feature>
<evidence type="ECO:0000256" key="1">
    <source>
        <dbReference type="ARBA" id="ARBA00000900"/>
    </source>
</evidence>
<dbReference type="AlphaFoldDB" id="A0A8J8NKR7"/>
<dbReference type="Gene3D" id="3.30.390.130">
    <property type="match status" value="1"/>
</dbReference>
<accession>A0A8J8NKR7</accession>
<keyword evidence="8" id="KW-1185">Reference proteome</keyword>
<dbReference type="GO" id="GO:0061630">
    <property type="term" value="F:ubiquitin protein ligase activity"/>
    <property type="evidence" value="ECO:0007669"/>
    <property type="project" value="UniProtKB-EC"/>
</dbReference>
<dbReference type="GO" id="GO:0007219">
    <property type="term" value="P:Notch signaling pathway"/>
    <property type="evidence" value="ECO:0007669"/>
    <property type="project" value="InterPro"/>
</dbReference>
<reference evidence="7" key="1">
    <citation type="submission" date="2019-06" db="EMBL/GenBank/DDBJ databases">
        <authorList>
            <person name="Zheng W."/>
        </authorList>
    </citation>
    <scope>NUCLEOTIDE SEQUENCE</scope>
    <source>
        <strain evidence="7">QDHG01</strain>
    </source>
</reference>
<dbReference type="OrthoDB" id="527344at2759"/>
<dbReference type="EC" id="2.3.2.27" evidence="3"/>
<dbReference type="GO" id="GO:0046872">
    <property type="term" value="F:metal ion binding"/>
    <property type="evidence" value="ECO:0007669"/>
    <property type="project" value="UniProtKB-KW"/>
</dbReference>
<evidence type="ECO:0000313" key="8">
    <source>
        <dbReference type="Proteomes" id="UP000785679"/>
    </source>
</evidence>
<dbReference type="EMBL" id="RRYP01013332">
    <property type="protein sequence ID" value="TNV76574.1"/>
    <property type="molecule type" value="Genomic_DNA"/>
</dbReference>
<evidence type="ECO:0000256" key="3">
    <source>
        <dbReference type="ARBA" id="ARBA00012483"/>
    </source>
</evidence>
<dbReference type="InterPro" id="IPR039398">
    <property type="entry name" value="Deltex_fam"/>
</dbReference>
<evidence type="ECO:0000256" key="4">
    <source>
        <dbReference type="ARBA" id="ARBA00022679"/>
    </source>
</evidence>
<comment type="caution">
    <text evidence="7">The sequence shown here is derived from an EMBL/GenBank/DDBJ whole genome shotgun (WGS) entry which is preliminary data.</text>
</comment>
<dbReference type="InterPro" id="IPR013083">
    <property type="entry name" value="Znf_RING/FYVE/PHD"/>
</dbReference>
<dbReference type="Pfam" id="PF18102">
    <property type="entry name" value="DTC"/>
    <property type="match status" value="1"/>
</dbReference>
<dbReference type="UniPathway" id="UPA00143"/>
<proteinExistence type="predicted"/>
<evidence type="ECO:0000256" key="5">
    <source>
        <dbReference type="ARBA" id="ARBA00022723"/>
    </source>
</evidence>
<dbReference type="Proteomes" id="UP000785679">
    <property type="component" value="Unassembled WGS sequence"/>
</dbReference>
<organism evidence="7 8">
    <name type="scientific">Halteria grandinella</name>
    <dbReference type="NCBI Taxonomy" id="5974"/>
    <lineage>
        <taxon>Eukaryota</taxon>
        <taxon>Sar</taxon>
        <taxon>Alveolata</taxon>
        <taxon>Ciliophora</taxon>
        <taxon>Intramacronucleata</taxon>
        <taxon>Spirotrichea</taxon>
        <taxon>Stichotrichia</taxon>
        <taxon>Sporadotrichida</taxon>
        <taxon>Halteriidae</taxon>
        <taxon>Halteria</taxon>
    </lineage>
</organism>
<dbReference type="InterPro" id="IPR039399">
    <property type="entry name" value="Deltex_C_sf"/>
</dbReference>
<dbReference type="PANTHER" id="PTHR12622">
    <property type="entry name" value="DELTEX-RELATED"/>
    <property type="match status" value="1"/>
</dbReference>
<protein>
    <recommendedName>
        <fullName evidence="3">RING-type E3 ubiquitin transferase</fullName>
        <ecNumber evidence="3">2.3.2.27</ecNumber>
    </recommendedName>
</protein>
<dbReference type="Gene3D" id="3.30.40.10">
    <property type="entry name" value="Zinc/RING finger domain, C3HC4 (zinc finger)"/>
    <property type="match status" value="1"/>
</dbReference>
<keyword evidence="5" id="KW-0479">Metal-binding</keyword>
<dbReference type="GO" id="GO:0016567">
    <property type="term" value="P:protein ubiquitination"/>
    <property type="evidence" value="ECO:0007669"/>
    <property type="project" value="UniProtKB-UniPathway"/>
</dbReference>
<evidence type="ECO:0000259" key="6">
    <source>
        <dbReference type="Pfam" id="PF18102"/>
    </source>
</evidence>
<comment type="pathway">
    <text evidence="2">Protein modification; protein ubiquitination.</text>
</comment>
<evidence type="ECO:0000256" key="2">
    <source>
        <dbReference type="ARBA" id="ARBA00004906"/>
    </source>
</evidence>
<keyword evidence="4" id="KW-0808">Transferase</keyword>
<sequence>MESTFVRGIDSAIPLSRLGQLTQWKEVTALELKLAILCEKAASQEKEIDSDNMSNCPICLLELYEGLMQSERLDFEIQQQMILIQLKDLEREEFRDDFMINVVKLGNCNGMHFFHKECLEKQYKASGSDHYLKCTVCSQIYGKIIGTMPSGRMTWSTLRMSLPGFESCQKAIVINYDIPNGKLPTGVEFIGTQKTAYLPDNKEGQVILSLFAEAFRRRLIFKVDTYAAGQQNQIFWGTINHKTSPIGGSQYGYPDSTYFSKVKDQLAANGLTVDLIGTEIKQAQSQAGDIYT</sequence>
<dbReference type="SUPFAM" id="SSF57850">
    <property type="entry name" value="RING/U-box"/>
    <property type="match status" value="1"/>
</dbReference>
<gene>
    <name evidence="7" type="ORF">FGO68_gene6149</name>
</gene>
<evidence type="ECO:0000313" key="7">
    <source>
        <dbReference type="EMBL" id="TNV76574.1"/>
    </source>
</evidence>
<comment type="catalytic activity">
    <reaction evidence="1">
        <text>S-ubiquitinyl-[E2 ubiquitin-conjugating enzyme]-L-cysteine + [acceptor protein]-L-lysine = [E2 ubiquitin-conjugating enzyme]-L-cysteine + N(6)-ubiquitinyl-[acceptor protein]-L-lysine.</text>
        <dbReference type="EC" id="2.3.2.27"/>
    </reaction>
</comment>
<dbReference type="InterPro" id="IPR039396">
    <property type="entry name" value="Deltex_C"/>
</dbReference>